<feature type="region of interest" description="Disordered" evidence="1">
    <location>
        <begin position="125"/>
        <end position="223"/>
    </location>
</feature>
<reference evidence="2" key="1">
    <citation type="submission" date="2014-02" db="EMBL/GenBank/DDBJ databases">
        <authorList>
            <person name="Genoscope - CEA"/>
        </authorList>
    </citation>
    <scope>NUCLEOTIDE SEQUENCE</scope>
    <source>
        <strain evidence="2">LS3</strain>
    </source>
</reference>
<dbReference type="GO" id="GO:0070449">
    <property type="term" value="C:elongin complex"/>
    <property type="evidence" value="ECO:0007669"/>
    <property type="project" value="InterPro"/>
</dbReference>
<dbReference type="GO" id="GO:0006368">
    <property type="term" value="P:transcription elongation by RNA polymerase II"/>
    <property type="evidence" value="ECO:0007669"/>
    <property type="project" value="InterPro"/>
</dbReference>
<feature type="compositionally biased region" description="Polar residues" evidence="1">
    <location>
        <begin position="170"/>
        <end position="196"/>
    </location>
</feature>
<dbReference type="AlphaFoldDB" id="A0A060T2J4"/>
<evidence type="ECO:0000256" key="1">
    <source>
        <dbReference type="SAM" id="MobiDB-lite"/>
    </source>
</evidence>
<accession>A0A060T2J4</accession>
<protein>
    <submittedName>
        <fullName evidence="2">ARAD1C32714p</fullName>
    </submittedName>
</protein>
<dbReference type="PANTHER" id="PTHR15141:SF76">
    <property type="entry name" value="TRANSCRIPTION ELONGATION FACTOR B POLYPEPTIDE 3"/>
    <property type="match status" value="1"/>
</dbReference>
<reference evidence="2" key="2">
    <citation type="submission" date="2014-06" db="EMBL/GenBank/DDBJ databases">
        <title>The complete genome of Blastobotrys (Arxula) adeninivorans LS3 - a yeast of biotechnological interest.</title>
        <authorList>
            <person name="Kunze G."/>
            <person name="Gaillardin C."/>
            <person name="Czernicka M."/>
            <person name="Durrens P."/>
            <person name="Martin T."/>
            <person name="Boer E."/>
            <person name="Gabaldon T."/>
            <person name="Cruz J."/>
            <person name="Talla E."/>
            <person name="Marck C."/>
            <person name="Goffeau A."/>
            <person name="Barbe V."/>
            <person name="Baret P."/>
            <person name="Baronian K."/>
            <person name="Beier S."/>
            <person name="Bleykasten C."/>
            <person name="Bode R."/>
            <person name="Casaregola S."/>
            <person name="Despons L."/>
            <person name="Fairhead C."/>
            <person name="Giersberg M."/>
            <person name="Gierski P."/>
            <person name="Hahnel U."/>
            <person name="Hartmann A."/>
            <person name="Jankowska D."/>
            <person name="Jubin C."/>
            <person name="Jung P."/>
            <person name="Lafontaine I."/>
            <person name="Leh-Louis V."/>
            <person name="Lemaire M."/>
            <person name="Marcet-Houben M."/>
            <person name="Mascher M."/>
            <person name="Morel G."/>
            <person name="Richard G.-F."/>
            <person name="Riechen J."/>
            <person name="Sacerdot C."/>
            <person name="Sarkar A."/>
            <person name="Savel G."/>
            <person name="Schacherer J."/>
            <person name="Sherman D."/>
            <person name="Straub M.-L."/>
            <person name="Stein N."/>
            <person name="Thierry A."/>
            <person name="Trautwein-Schult A."/>
            <person name="Westhof E."/>
            <person name="Worch S."/>
            <person name="Dujon B."/>
            <person name="Souciet J.-L."/>
            <person name="Wincker P."/>
            <person name="Scholz U."/>
            <person name="Neuveglise N."/>
        </authorList>
    </citation>
    <scope>NUCLEOTIDE SEQUENCE</scope>
    <source>
        <strain evidence="2">LS3</strain>
    </source>
</reference>
<dbReference type="InterPro" id="IPR010684">
    <property type="entry name" value="RNA_pol_II_trans_fac_SIII_A"/>
</dbReference>
<dbReference type="Gene3D" id="6.10.250.3180">
    <property type="match status" value="1"/>
</dbReference>
<name>A0A060T2J4_BLAAD</name>
<organism evidence="2">
    <name type="scientific">Blastobotrys adeninivorans</name>
    <name type="common">Yeast</name>
    <name type="synonym">Arxula adeninivorans</name>
    <dbReference type="NCBI Taxonomy" id="409370"/>
    <lineage>
        <taxon>Eukaryota</taxon>
        <taxon>Fungi</taxon>
        <taxon>Dikarya</taxon>
        <taxon>Ascomycota</taxon>
        <taxon>Saccharomycotina</taxon>
        <taxon>Dipodascomycetes</taxon>
        <taxon>Dipodascales</taxon>
        <taxon>Trichomonascaceae</taxon>
        <taxon>Blastobotrys</taxon>
    </lineage>
</organism>
<dbReference type="PANTHER" id="PTHR15141">
    <property type="entry name" value="TRANSCRIPTION ELONGATION FACTOR B POLYPEPTIDE 3"/>
    <property type="match status" value="1"/>
</dbReference>
<dbReference type="Pfam" id="PF06881">
    <property type="entry name" value="Elongin_A"/>
    <property type="match status" value="1"/>
</dbReference>
<proteinExistence type="predicted"/>
<evidence type="ECO:0000313" key="2">
    <source>
        <dbReference type="EMBL" id="CDP35320.1"/>
    </source>
</evidence>
<dbReference type="InterPro" id="IPR051870">
    <property type="entry name" value="Elongin-A_domain"/>
</dbReference>
<dbReference type="EMBL" id="HG937693">
    <property type="protein sequence ID" value="CDP35320.1"/>
    <property type="molecule type" value="Genomic_DNA"/>
</dbReference>
<dbReference type="PhylomeDB" id="A0A060T2J4"/>
<gene>
    <name evidence="2" type="ORF">GNLVRS02_ARAD1C32714g</name>
</gene>
<sequence length="223" mass="25104">MPILKKMPAWQLDEIETQCPHIRKRSGELWKRLIGKDFADRPMPASDFRHNYRKYYKEKQAHLKNASLRLREGMQKLEQEKASRKITPLEVDPLAARARARYKASKAAPAGSRLIQRAIQEAKSKPVFSSKNVQFTSTGTGGIGSIHPPRLPTKRPIDNAGWGDAKRTKTSSANSVPPVTPRSPTKPQLSPSTRSIDSSRESPRPPPPRPKKKATSSIFIQRR</sequence>